<dbReference type="AlphaFoldDB" id="A0AAN6ZC52"/>
<dbReference type="EMBL" id="MU853414">
    <property type="protein sequence ID" value="KAK4132847.1"/>
    <property type="molecule type" value="Genomic_DNA"/>
</dbReference>
<reference evidence="2" key="2">
    <citation type="submission" date="2023-05" db="EMBL/GenBank/DDBJ databases">
        <authorList>
            <consortium name="Lawrence Berkeley National Laboratory"/>
            <person name="Steindorff A."/>
            <person name="Hensen N."/>
            <person name="Bonometti L."/>
            <person name="Westerberg I."/>
            <person name="Brannstrom I.O."/>
            <person name="Guillou S."/>
            <person name="Cros-Aarteil S."/>
            <person name="Calhoun S."/>
            <person name="Haridas S."/>
            <person name="Kuo A."/>
            <person name="Mondo S."/>
            <person name="Pangilinan J."/>
            <person name="Riley R."/>
            <person name="Labutti K."/>
            <person name="Andreopoulos B."/>
            <person name="Lipzen A."/>
            <person name="Chen C."/>
            <person name="Yanf M."/>
            <person name="Daum C."/>
            <person name="Ng V."/>
            <person name="Clum A."/>
            <person name="Ohm R."/>
            <person name="Martin F."/>
            <person name="Silar P."/>
            <person name="Natvig D."/>
            <person name="Lalanne C."/>
            <person name="Gautier V."/>
            <person name="Ament-Velasquez S.L."/>
            <person name="Kruys A."/>
            <person name="Hutchinson M.I."/>
            <person name="Powell A.J."/>
            <person name="Barry K."/>
            <person name="Miller A.N."/>
            <person name="Grigoriev I.V."/>
            <person name="Debuchy R."/>
            <person name="Gladieux P."/>
            <person name="Thoren M.H."/>
            <person name="Johannesson H."/>
        </authorList>
    </citation>
    <scope>NUCLEOTIDE SEQUENCE</scope>
    <source>
        <strain evidence="2">CBS 123565</strain>
    </source>
</reference>
<keyword evidence="3" id="KW-1185">Reference proteome</keyword>
<proteinExistence type="predicted"/>
<accession>A0AAN6ZC52</accession>
<dbReference type="Proteomes" id="UP001304895">
    <property type="component" value="Unassembled WGS sequence"/>
</dbReference>
<comment type="caution">
    <text evidence="2">The sequence shown here is derived from an EMBL/GenBank/DDBJ whole genome shotgun (WGS) entry which is preliminary data.</text>
</comment>
<evidence type="ECO:0000313" key="3">
    <source>
        <dbReference type="Proteomes" id="UP001304895"/>
    </source>
</evidence>
<reference evidence="2" key="1">
    <citation type="journal article" date="2023" name="Mol. Phylogenet. Evol.">
        <title>Genome-scale phylogeny and comparative genomics of the fungal order Sordariales.</title>
        <authorList>
            <person name="Hensen N."/>
            <person name="Bonometti L."/>
            <person name="Westerberg I."/>
            <person name="Brannstrom I.O."/>
            <person name="Guillou S."/>
            <person name="Cros-Aarteil S."/>
            <person name="Calhoun S."/>
            <person name="Haridas S."/>
            <person name="Kuo A."/>
            <person name="Mondo S."/>
            <person name="Pangilinan J."/>
            <person name="Riley R."/>
            <person name="LaButti K."/>
            <person name="Andreopoulos B."/>
            <person name="Lipzen A."/>
            <person name="Chen C."/>
            <person name="Yan M."/>
            <person name="Daum C."/>
            <person name="Ng V."/>
            <person name="Clum A."/>
            <person name="Steindorff A."/>
            <person name="Ohm R.A."/>
            <person name="Martin F."/>
            <person name="Silar P."/>
            <person name="Natvig D.O."/>
            <person name="Lalanne C."/>
            <person name="Gautier V."/>
            <person name="Ament-Velasquez S.L."/>
            <person name="Kruys A."/>
            <person name="Hutchinson M.I."/>
            <person name="Powell A.J."/>
            <person name="Barry K."/>
            <person name="Miller A.N."/>
            <person name="Grigoriev I.V."/>
            <person name="Debuchy R."/>
            <person name="Gladieux P."/>
            <person name="Hiltunen Thoren M."/>
            <person name="Johannesson H."/>
        </authorList>
    </citation>
    <scope>NUCLEOTIDE SEQUENCE</scope>
    <source>
        <strain evidence="2">CBS 123565</strain>
    </source>
</reference>
<evidence type="ECO:0000256" key="1">
    <source>
        <dbReference type="SAM" id="MobiDB-lite"/>
    </source>
</evidence>
<sequence>MLCITQRTPLLQRPPPHGPGPLQLLWNRLPRKRPGPRTTWKVLKKSKEKTVALFAHLSYHSKPANQLHSPVVQIPVEWASPGRPTFRDSFNATTSLGSPGAPGFPVFSWQNPTWPSCLPCIWNPRPLPIKTTTDRLFLSFLSSVYSLAFLSRVCRRTSCLRQSVLIRAASK</sequence>
<organism evidence="2 3">
    <name type="scientific">Trichocladium antarcticum</name>
    <dbReference type="NCBI Taxonomy" id="1450529"/>
    <lineage>
        <taxon>Eukaryota</taxon>
        <taxon>Fungi</taxon>
        <taxon>Dikarya</taxon>
        <taxon>Ascomycota</taxon>
        <taxon>Pezizomycotina</taxon>
        <taxon>Sordariomycetes</taxon>
        <taxon>Sordariomycetidae</taxon>
        <taxon>Sordariales</taxon>
        <taxon>Chaetomiaceae</taxon>
        <taxon>Trichocladium</taxon>
    </lineage>
</organism>
<name>A0AAN6ZC52_9PEZI</name>
<protein>
    <submittedName>
        <fullName evidence="2">Uncharacterized protein</fullName>
    </submittedName>
</protein>
<gene>
    <name evidence="2" type="ORF">BT67DRAFT_62627</name>
</gene>
<feature type="region of interest" description="Disordered" evidence="1">
    <location>
        <begin position="1"/>
        <end position="21"/>
    </location>
</feature>
<evidence type="ECO:0000313" key="2">
    <source>
        <dbReference type="EMBL" id="KAK4132847.1"/>
    </source>
</evidence>